<keyword evidence="2" id="KW-1185">Reference proteome</keyword>
<proteinExistence type="predicted"/>
<name>A0A6J5H0N3_9BURK</name>
<gene>
    <name evidence="1" type="ORF">LMG28688_06446</name>
</gene>
<dbReference type="EMBL" id="CADIKL010000051">
    <property type="protein sequence ID" value="CAB3806933.1"/>
    <property type="molecule type" value="Genomic_DNA"/>
</dbReference>
<organism evidence="1 2">
    <name type="scientific">Paraburkholderia caffeinitolerans</name>
    <dbReference type="NCBI Taxonomy" id="1723730"/>
    <lineage>
        <taxon>Bacteria</taxon>
        <taxon>Pseudomonadati</taxon>
        <taxon>Pseudomonadota</taxon>
        <taxon>Betaproteobacteria</taxon>
        <taxon>Burkholderiales</taxon>
        <taxon>Burkholderiaceae</taxon>
        <taxon>Paraburkholderia</taxon>
    </lineage>
</organism>
<dbReference type="Proteomes" id="UP000494119">
    <property type="component" value="Unassembled WGS sequence"/>
</dbReference>
<dbReference type="AlphaFoldDB" id="A0A6J5H0N3"/>
<evidence type="ECO:0000313" key="1">
    <source>
        <dbReference type="EMBL" id="CAB3806933.1"/>
    </source>
</evidence>
<protein>
    <submittedName>
        <fullName evidence="1">Uncharacterized protein</fullName>
    </submittedName>
</protein>
<accession>A0A6J5H0N3</accession>
<evidence type="ECO:0000313" key="2">
    <source>
        <dbReference type="Proteomes" id="UP000494119"/>
    </source>
</evidence>
<sequence length="72" mass="7983">MVSHAKRHNFTGVLSNGEEFQELMPPKNLTFAVRVAYQNLYSGFFGSKASASKVFGVMLSITILSRTWPSLS</sequence>
<reference evidence="1 2" key="1">
    <citation type="submission" date="2020-04" db="EMBL/GenBank/DDBJ databases">
        <authorList>
            <person name="De Canck E."/>
        </authorList>
    </citation>
    <scope>NUCLEOTIDE SEQUENCE [LARGE SCALE GENOMIC DNA]</scope>
    <source>
        <strain evidence="1 2">LMG 28688</strain>
    </source>
</reference>